<protein>
    <submittedName>
        <fullName evidence="1">Uncharacterized protein</fullName>
    </submittedName>
</protein>
<keyword evidence="2" id="KW-1185">Reference proteome</keyword>
<evidence type="ECO:0000313" key="1">
    <source>
        <dbReference type="EMBL" id="KAI6086459.1"/>
    </source>
</evidence>
<sequence>MAPKAGVGDAEHKGVLIAGLEREAVEQALNVLNQPIDYNEAEKEESEKVCRHILQWTLKQTLESQGVILSLDRGTDDQSATAAASAAVGSATGNVNNQNAPAGGSTTRKKRNLPKIYKCPRPECVELSDTVGHCNDHIKRHVGTVCFWINCSFTAKSEDLLQKHIYAEHIDNVPVKPKLFQCKWQEADGTKCKHKPVTRIQVQRQALAHSYDRGTKLEKLDKLEPVKIAEPEPVGEAEEEVGNGEGGEDVEMSG</sequence>
<proteinExistence type="predicted"/>
<reference evidence="1 2" key="1">
    <citation type="journal article" date="2022" name="New Phytol.">
        <title>Ecological generalism drives hyperdiversity of secondary metabolite gene clusters in xylarialean endophytes.</title>
        <authorList>
            <person name="Franco M.E.E."/>
            <person name="Wisecaver J.H."/>
            <person name="Arnold A.E."/>
            <person name="Ju Y.M."/>
            <person name="Slot J.C."/>
            <person name="Ahrendt S."/>
            <person name="Moore L.P."/>
            <person name="Eastman K.E."/>
            <person name="Scott K."/>
            <person name="Konkel Z."/>
            <person name="Mondo S.J."/>
            <person name="Kuo A."/>
            <person name="Hayes R.D."/>
            <person name="Haridas S."/>
            <person name="Andreopoulos B."/>
            <person name="Riley R."/>
            <person name="LaButti K."/>
            <person name="Pangilinan J."/>
            <person name="Lipzen A."/>
            <person name="Amirebrahimi M."/>
            <person name="Yan J."/>
            <person name="Adam C."/>
            <person name="Keymanesh K."/>
            <person name="Ng V."/>
            <person name="Louie K."/>
            <person name="Northen T."/>
            <person name="Drula E."/>
            <person name="Henrissat B."/>
            <person name="Hsieh H.M."/>
            <person name="Youens-Clark K."/>
            <person name="Lutzoni F."/>
            <person name="Miadlikowska J."/>
            <person name="Eastwood D.C."/>
            <person name="Hamelin R.C."/>
            <person name="Grigoriev I.V."/>
            <person name="U'Ren J.M."/>
        </authorList>
    </citation>
    <scope>NUCLEOTIDE SEQUENCE [LARGE SCALE GENOMIC DNA]</scope>
    <source>
        <strain evidence="1 2">ER1909</strain>
    </source>
</reference>
<evidence type="ECO:0000313" key="2">
    <source>
        <dbReference type="Proteomes" id="UP001497680"/>
    </source>
</evidence>
<gene>
    <name evidence="1" type="ORF">F4821DRAFT_259926</name>
</gene>
<dbReference type="EMBL" id="MU394315">
    <property type="protein sequence ID" value="KAI6086459.1"/>
    <property type="molecule type" value="Genomic_DNA"/>
</dbReference>
<dbReference type="Proteomes" id="UP001497680">
    <property type="component" value="Unassembled WGS sequence"/>
</dbReference>
<accession>A0ACC0D1B7</accession>
<comment type="caution">
    <text evidence="1">The sequence shown here is derived from an EMBL/GenBank/DDBJ whole genome shotgun (WGS) entry which is preliminary data.</text>
</comment>
<name>A0ACC0D1B7_9PEZI</name>
<organism evidence="1 2">
    <name type="scientific">Hypoxylon rubiginosum</name>
    <dbReference type="NCBI Taxonomy" id="110542"/>
    <lineage>
        <taxon>Eukaryota</taxon>
        <taxon>Fungi</taxon>
        <taxon>Dikarya</taxon>
        <taxon>Ascomycota</taxon>
        <taxon>Pezizomycotina</taxon>
        <taxon>Sordariomycetes</taxon>
        <taxon>Xylariomycetidae</taxon>
        <taxon>Xylariales</taxon>
        <taxon>Hypoxylaceae</taxon>
        <taxon>Hypoxylon</taxon>
    </lineage>
</organism>